<organism evidence="1 2">
    <name type="scientific">Hymenobacter rubripertinctus</name>
    <dbReference type="NCBI Taxonomy" id="2029981"/>
    <lineage>
        <taxon>Bacteria</taxon>
        <taxon>Pseudomonadati</taxon>
        <taxon>Bacteroidota</taxon>
        <taxon>Cytophagia</taxon>
        <taxon>Cytophagales</taxon>
        <taxon>Hymenobacteraceae</taxon>
        <taxon>Hymenobacter</taxon>
    </lineage>
</organism>
<reference evidence="1 2" key="2">
    <citation type="submission" date="2019-01" db="EMBL/GenBank/DDBJ databases">
        <title>Hymenobacter humicola sp. nov., isolated from soils in Antarctica.</title>
        <authorList>
            <person name="Sedlacek I."/>
            <person name="Holochova P."/>
            <person name="Kralova S."/>
            <person name="Pantucek R."/>
            <person name="Stankova E."/>
            <person name="Vrbovska V."/>
            <person name="Kristofova L."/>
            <person name="Svec P."/>
            <person name="Busse H.-J."/>
        </authorList>
    </citation>
    <scope>NUCLEOTIDE SEQUENCE [LARGE SCALE GENOMIC DNA]</scope>
    <source>
        <strain evidence="1 2">CCM 8852</strain>
    </source>
</reference>
<name>A0A418R7K0_9BACT</name>
<gene>
    <name evidence="1" type="ORF">D0T11_02345</name>
</gene>
<reference evidence="1 2" key="1">
    <citation type="submission" date="2018-09" db="EMBL/GenBank/DDBJ databases">
        <authorList>
            <person name="Zeman M."/>
            <person name="Pardy F."/>
        </authorList>
    </citation>
    <scope>NUCLEOTIDE SEQUENCE [LARGE SCALE GENOMIC DNA]</scope>
    <source>
        <strain evidence="1 2">CCM 8852</strain>
    </source>
</reference>
<sequence>MAFETSTIPLFDRQLRRLAKKFPSLVKEYATLLEELKDSPQTGTGIGHGCYKIRLAIASKGTGKRGGARVITYVRVINETVYLLAIYDKSEQSSLSDQQVLALLGLLTDE</sequence>
<proteinExistence type="predicted"/>
<accession>A0A418R7K0</accession>
<dbReference type="Proteomes" id="UP000284250">
    <property type="component" value="Unassembled WGS sequence"/>
</dbReference>
<dbReference type="PIRSF" id="PIRSF039032">
    <property type="entry name" value="HigB-2"/>
    <property type="match status" value="1"/>
</dbReference>
<dbReference type="EMBL" id="QYCN01000003">
    <property type="protein sequence ID" value="RIY13295.1"/>
    <property type="molecule type" value="Genomic_DNA"/>
</dbReference>
<dbReference type="InterPro" id="IPR009387">
    <property type="entry name" value="HigB-2"/>
</dbReference>
<comment type="caution">
    <text evidence="1">The sequence shown here is derived from an EMBL/GenBank/DDBJ whole genome shotgun (WGS) entry which is preliminary data.</text>
</comment>
<evidence type="ECO:0000313" key="1">
    <source>
        <dbReference type="EMBL" id="RIY13295.1"/>
    </source>
</evidence>
<evidence type="ECO:0008006" key="3">
    <source>
        <dbReference type="Google" id="ProtNLM"/>
    </source>
</evidence>
<protein>
    <recommendedName>
        <fullName evidence="3">Type II toxin-antitoxin system RelE/ParE family toxin</fullName>
    </recommendedName>
</protein>
<keyword evidence="2" id="KW-1185">Reference proteome</keyword>
<dbReference type="OrthoDB" id="1364255at2"/>
<dbReference type="Pfam" id="PF06296">
    <property type="entry name" value="RelE"/>
    <property type="match status" value="1"/>
</dbReference>
<dbReference type="AlphaFoldDB" id="A0A418R7K0"/>
<evidence type="ECO:0000313" key="2">
    <source>
        <dbReference type="Proteomes" id="UP000284250"/>
    </source>
</evidence>